<accession>A0A0E9PVE2</accession>
<proteinExistence type="predicted"/>
<reference evidence="1" key="2">
    <citation type="journal article" date="2015" name="Fish Shellfish Immunol.">
        <title>Early steps in the European eel (Anguilla anguilla)-Vibrio vulnificus interaction in the gills: Role of the RtxA13 toxin.</title>
        <authorList>
            <person name="Callol A."/>
            <person name="Pajuelo D."/>
            <person name="Ebbesson L."/>
            <person name="Teles M."/>
            <person name="MacKenzie S."/>
            <person name="Amaro C."/>
        </authorList>
    </citation>
    <scope>NUCLEOTIDE SEQUENCE</scope>
</reference>
<reference evidence="1" key="1">
    <citation type="submission" date="2014-11" db="EMBL/GenBank/DDBJ databases">
        <authorList>
            <person name="Amaro Gonzalez C."/>
        </authorList>
    </citation>
    <scope>NUCLEOTIDE SEQUENCE</scope>
</reference>
<protein>
    <submittedName>
        <fullName evidence="1">Uncharacterized protein</fullName>
    </submittedName>
</protein>
<dbReference type="AlphaFoldDB" id="A0A0E9PVE2"/>
<sequence length="26" mass="3045">MKLLTLVGYLILEWPNLYCVPHTCSH</sequence>
<name>A0A0E9PVE2_ANGAN</name>
<organism evidence="1">
    <name type="scientific">Anguilla anguilla</name>
    <name type="common">European freshwater eel</name>
    <name type="synonym">Muraena anguilla</name>
    <dbReference type="NCBI Taxonomy" id="7936"/>
    <lineage>
        <taxon>Eukaryota</taxon>
        <taxon>Metazoa</taxon>
        <taxon>Chordata</taxon>
        <taxon>Craniata</taxon>
        <taxon>Vertebrata</taxon>
        <taxon>Euteleostomi</taxon>
        <taxon>Actinopterygii</taxon>
        <taxon>Neopterygii</taxon>
        <taxon>Teleostei</taxon>
        <taxon>Anguilliformes</taxon>
        <taxon>Anguillidae</taxon>
        <taxon>Anguilla</taxon>
    </lineage>
</organism>
<dbReference type="EMBL" id="GBXM01100103">
    <property type="protein sequence ID" value="JAH08474.1"/>
    <property type="molecule type" value="Transcribed_RNA"/>
</dbReference>
<evidence type="ECO:0000313" key="1">
    <source>
        <dbReference type="EMBL" id="JAH08474.1"/>
    </source>
</evidence>